<evidence type="ECO:0000256" key="1">
    <source>
        <dbReference type="ARBA" id="ARBA00022679"/>
    </source>
</evidence>
<evidence type="ECO:0000259" key="3">
    <source>
        <dbReference type="PROSITE" id="PS51186"/>
    </source>
</evidence>
<reference evidence="4" key="1">
    <citation type="submission" date="2021-12" db="EMBL/GenBank/DDBJ databases">
        <title>Alicyclobacillaceae gen. nov., sp. nov., isolated from chalcocite enrichment system.</title>
        <authorList>
            <person name="Jiang Z."/>
        </authorList>
    </citation>
    <scope>NUCLEOTIDE SEQUENCE</scope>
    <source>
        <strain evidence="4">MYW30-H2</strain>
    </source>
</reference>
<dbReference type="PROSITE" id="PS51186">
    <property type="entry name" value="GNAT"/>
    <property type="match status" value="1"/>
</dbReference>
<evidence type="ECO:0000313" key="4">
    <source>
        <dbReference type="EMBL" id="UOF91996.1"/>
    </source>
</evidence>
<dbReference type="SUPFAM" id="SSF55729">
    <property type="entry name" value="Acyl-CoA N-acyltransferases (Nat)"/>
    <property type="match status" value="1"/>
</dbReference>
<organism evidence="4 5">
    <name type="scientific">Fodinisporobacter ferrooxydans</name>
    <dbReference type="NCBI Taxonomy" id="2901836"/>
    <lineage>
        <taxon>Bacteria</taxon>
        <taxon>Bacillati</taxon>
        <taxon>Bacillota</taxon>
        <taxon>Bacilli</taxon>
        <taxon>Bacillales</taxon>
        <taxon>Alicyclobacillaceae</taxon>
        <taxon>Fodinisporobacter</taxon>
    </lineage>
</organism>
<sequence length="178" mass="20023">MGLKRELIIRDAGKNDRDAIQAVTLAAYQEYAEIMPAEAWIRYREGLFPTLDTDLPVERIVAEQAGEIVGSVQLYPSGLNIYSFLDRSLPYPEVRILAVSPSVRGQGIGKALMNECVLRSRKFGGIGLHTSDHMKTAQELYLRMGFVRAPEFDFTPGQGMVVKGYFLSLREREGDFFE</sequence>
<dbReference type="InterPro" id="IPR050832">
    <property type="entry name" value="Bact_Acetyltransf"/>
</dbReference>
<evidence type="ECO:0000313" key="5">
    <source>
        <dbReference type="Proteomes" id="UP000830167"/>
    </source>
</evidence>
<evidence type="ECO:0000256" key="2">
    <source>
        <dbReference type="ARBA" id="ARBA00023315"/>
    </source>
</evidence>
<dbReference type="PANTHER" id="PTHR43877">
    <property type="entry name" value="AMINOALKYLPHOSPHONATE N-ACETYLTRANSFERASE-RELATED-RELATED"/>
    <property type="match status" value="1"/>
</dbReference>
<dbReference type="EMBL" id="CP089291">
    <property type="protein sequence ID" value="UOF91996.1"/>
    <property type="molecule type" value="Genomic_DNA"/>
</dbReference>
<dbReference type="Pfam" id="PF13508">
    <property type="entry name" value="Acetyltransf_7"/>
    <property type="match status" value="1"/>
</dbReference>
<dbReference type="InterPro" id="IPR016181">
    <property type="entry name" value="Acyl_CoA_acyltransferase"/>
</dbReference>
<proteinExistence type="predicted"/>
<keyword evidence="5" id="KW-1185">Reference proteome</keyword>
<accession>A0ABY4CQY6</accession>
<keyword evidence="1" id="KW-0808">Transferase</keyword>
<keyword evidence="2" id="KW-0012">Acyltransferase</keyword>
<name>A0ABY4CQY6_9BACL</name>
<protein>
    <submittedName>
        <fullName evidence="4">GNAT family N-acetyltransferase</fullName>
    </submittedName>
</protein>
<dbReference type="CDD" id="cd04301">
    <property type="entry name" value="NAT_SF"/>
    <property type="match status" value="1"/>
</dbReference>
<feature type="domain" description="N-acetyltransferase" evidence="3">
    <location>
        <begin position="7"/>
        <end position="168"/>
    </location>
</feature>
<gene>
    <name evidence="4" type="ORF">LSG31_07100</name>
</gene>
<dbReference type="InterPro" id="IPR000182">
    <property type="entry name" value="GNAT_dom"/>
</dbReference>
<dbReference type="Proteomes" id="UP000830167">
    <property type="component" value="Chromosome"/>
</dbReference>
<dbReference type="RefSeq" id="WP_347438678.1">
    <property type="nucleotide sequence ID" value="NZ_CP089291.1"/>
</dbReference>
<dbReference type="Gene3D" id="3.40.630.30">
    <property type="match status" value="1"/>
</dbReference>